<gene>
    <name evidence="1" type="ORF">SAMN05216605_11335</name>
</gene>
<dbReference type="EMBL" id="FNCO01000013">
    <property type="protein sequence ID" value="SDI40601.1"/>
    <property type="molecule type" value="Genomic_DNA"/>
</dbReference>
<dbReference type="OrthoDB" id="6851452at2"/>
<name>A0A1G8KB05_9PSED</name>
<accession>A0A1G8KB05</accession>
<dbReference type="RefSeq" id="WP_074755866.1">
    <property type="nucleotide sequence ID" value="NZ_FNCO01000013.1"/>
</dbReference>
<protein>
    <submittedName>
        <fullName evidence="1">Uncharacterized protein</fullName>
    </submittedName>
</protein>
<reference evidence="2" key="1">
    <citation type="submission" date="2016-10" db="EMBL/GenBank/DDBJ databases">
        <authorList>
            <person name="Varghese N."/>
            <person name="Submissions S."/>
        </authorList>
    </citation>
    <scope>NUCLEOTIDE SEQUENCE [LARGE SCALE GENOMIC DNA]</scope>
    <source>
        <strain evidence="2">ATCC 700689</strain>
    </source>
</reference>
<dbReference type="AlphaFoldDB" id="A0A1G8KB05"/>
<organism evidence="1 2">
    <name type="scientific">Pseudomonas abietaniphila</name>
    <dbReference type="NCBI Taxonomy" id="89065"/>
    <lineage>
        <taxon>Bacteria</taxon>
        <taxon>Pseudomonadati</taxon>
        <taxon>Pseudomonadota</taxon>
        <taxon>Gammaproteobacteria</taxon>
        <taxon>Pseudomonadales</taxon>
        <taxon>Pseudomonadaceae</taxon>
        <taxon>Pseudomonas</taxon>
    </lineage>
</organism>
<dbReference type="STRING" id="89065.SAMN05216605_11335"/>
<keyword evidence="2" id="KW-1185">Reference proteome</keyword>
<sequence length="196" mass="22031">MRLFDWLKPSRTPVELTRDYVNINTSAPAQILDGGNAVVLDQGQTFVKLAEAKYPEAQRIADSLREFPDDWAWRHKGYELEHVPTGFCMWVANKDYGLAELTSHGGKHEFNKAEQLTIWPAVEAWLARGKVGFTGRLPKVQITGKRGTYWCVADGHPWAGVGDSPAQAYESWAKAVSVEHRRTNPDKKLAVWSAPQ</sequence>
<proteinExistence type="predicted"/>
<dbReference type="Proteomes" id="UP000182894">
    <property type="component" value="Unassembled WGS sequence"/>
</dbReference>
<evidence type="ECO:0000313" key="2">
    <source>
        <dbReference type="Proteomes" id="UP000182894"/>
    </source>
</evidence>
<evidence type="ECO:0000313" key="1">
    <source>
        <dbReference type="EMBL" id="SDI40601.1"/>
    </source>
</evidence>